<dbReference type="PROSITE" id="PS50949">
    <property type="entry name" value="HTH_GNTR"/>
    <property type="match status" value="1"/>
</dbReference>
<dbReference type="InterPro" id="IPR008920">
    <property type="entry name" value="TF_FadR/GntR_C"/>
</dbReference>
<dbReference type="RefSeq" id="WP_385877294.1">
    <property type="nucleotide sequence ID" value="NZ_JBHLXE010000094.1"/>
</dbReference>
<evidence type="ECO:0000259" key="4">
    <source>
        <dbReference type="PROSITE" id="PS50949"/>
    </source>
</evidence>
<protein>
    <submittedName>
        <fullName evidence="5">FadR/GntR family transcriptional regulator</fullName>
    </submittedName>
</protein>
<dbReference type="InterPro" id="IPR036390">
    <property type="entry name" value="WH_DNA-bd_sf"/>
</dbReference>
<dbReference type="SMART" id="SM00895">
    <property type="entry name" value="FCD"/>
    <property type="match status" value="1"/>
</dbReference>
<organism evidence="5 6">
    <name type="scientific">Thorsellia kenyensis</name>
    <dbReference type="NCBI Taxonomy" id="1549888"/>
    <lineage>
        <taxon>Bacteria</taxon>
        <taxon>Pseudomonadati</taxon>
        <taxon>Pseudomonadota</taxon>
        <taxon>Gammaproteobacteria</taxon>
        <taxon>Enterobacterales</taxon>
        <taxon>Thorselliaceae</taxon>
        <taxon>Thorsellia</taxon>
    </lineage>
</organism>
<dbReference type="InterPro" id="IPR036388">
    <property type="entry name" value="WH-like_DNA-bd_sf"/>
</dbReference>
<keyword evidence="1" id="KW-0805">Transcription regulation</keyword>
<sequence length="224" mass="25229">MSIKRMSVVQQAVELIESKIINKEWLRSEQLPSQNDLSKILNISRASLREALSIIESKGLINIQPGKGVFVIENTLQQREKWPYAEYSLKDVFALRHELEGYAAQMAALHATKNDIKKLQTSIEQSKVAALDGDLLTVQICDVDFHSQIINLAQNNLLLDVIKKIRKPVDRSQSPPKGDYVMLAPTLKEHENIFQAISMAKPELARAAMQKHIINAALRANVKL</sequence>
<dbReference type="InterPro" id="IPR011711">
    <property type="entry name" value="GntR_C"/>
</dbReference>
<evidence type="ECO:0000256" key="3">
    <source>
        <dbReference type="ARBA" id="ARBA00023163"/>
    </source>
</evidence>
<dbReference type="Pfam" id="PF07729">
    <property type="entry name" value="FCD"/>
    <property type="match status" value="1"/>
</dbReference>
<dbReference type="Gene3D" id="1.20.120.530">
    <property type="entry name" value="GntR ligand-binding domain-like"/>
    <property type="match status" value="1"/>
</dbReference>
<dbReference type="PANTHER" id="PTHR43537">
    <property type="entry name" value="TRANSCRIPTIONAL REGULATOR, GNTR FAMILY"/>
    <property type="match status" value="1"/>
</dbReference>
<gene>
    <name evidence="5" type="ORF">ACFFIT_08830</name>
</gene>
<dbReference type="SUPFAM" id="SSF48008">
    <property type="entry name" value="GntR ligand-binding domain-like"/>
    <property type="match status" value="1"/>
</dbReference>
<evidence type="ECO:0000313" key="6">
    <source>
        <dbReference type="Proteomes" id="UP001589758"/>
    </source>
</evidence>
<keyword evidence="2" id="KW-0238">DNA-binding</keyword>
<name>A0ABV6CB22_9GAMM</name>
<evidence type="ECO:0000256" key="2">
    <source>
        <dbReference type="ARBA" id="ARBA00023125"/>
    </source>
</evidence>
<evidence type="ECO:0000256" key="1">
    <source>
        <dbReference type="ARBA" id="ARBA00023015"/>
    </source>
</evidence>
<keyword evidence="3" id="KW-0804">Transcription</keyword>
<evidence type="ECO:0000313" key="5">
    <source>
        <dbReference type="EMBL" id="MFC0180183.1"/>
    </source>
</evidence>
<dbReference type="Proteomes" id="UP001589758">
    <property type="component" value="Unassembled WGS sequence"/>
</dbReference>
<keyword evidence="6" id="KW-1185">Reference proteome</keyword>
<comment type="caution">
    <text evidence="5">The sequence shown here is derived from an EMBL/GenBank/DDBJ whole genome shotgun (WGS) entry which is preliminary data.</text>
</comment>
<proteinExistence type="predicted"/>
<dbReference type="CDD" id="cd07377">
    <property type="entry name" value="WHTH_GntR"/>
    <property type="match status" value="1"/>
</dbReference>
<dbReference type="SMART" id="SM00345">
    <property type="entry name" value="HTH_GNTR"/>
    <property type="match status" value="1"/>
</dbReference>
<dbReference type="PANTHER" id="PTHR43537:SF5">
    <property type="entry name" value="UXU OPERON TRANSCRIPTIONAL REGULATOR"/>
    <property type="match status" value="1"/>
</dbReference>
<dbReference type="Pfam" id="PF00392">
    <property type="entry name" value="GntR"/>
    <property type="match status" value="1"/>
</dbReference>
<dbReference type="EMBL" id="JBHLXE010000094">
    <property type="protein sequence ID" value="MFC0180183.1"/>
    <property type="molecule type" value="Genomic_DNA"/>
</dbReference>
<dbReference type="SUPFAM" id="SSF46785">
    <property type="entry name" value="Winged helix' DNA-binding domain"/>
    <property type="match status" value="1"/>
</dbReference>
<accession>A0ABV6CB22</accession>
<reference evidence="5 6" key="1">
    <citation type="submission" date="2024-09" db="EMBL/GenBank/DDBJ databases">
        <authorList>
            <person name="Sun Q."/>
            <person name="Mori K."/>
        </authorList>
    </citation>
    <scope>NUCLEOTIDE SEQUENCE [LARGE SCALE GENOMIC DNA]</scope>
    <source>
        <strain evidence="5 6">CCM 8545</strain>
    </source>
</reference>
<dbReference type="InterPro" id="IPR000524">
    <property type="entry name" value="Tscrpt_reg_HTH_GntR"/>
</dbReference>
<feature type="domain" description="HTH gntR-type" evidence="4">
    <location>
        <begin position="6"/>
        <end position="74"/>
    </location>
</feature>
<dbReference type="PRINTS" id="PR00035">
    <property type="entry name" value="HTHGNTR"/>
</dbReference>
<dbReference type="Gene3D" id="1.10.10.10">
    <property type="entry name" value="Winged helix-like DNA-binding domain superfamily/Winged helix DNA-binding domain"/>
    <property type="match status" value="1"/>
</dbReference>